<evidence type="ECO:0000313" key="2">
    <source>
        <dbReference type="Proteomes" id="UP001155241"/>
    </source>
</evidence>
<dbReference type="PANTHER" id="PTHR43832">
    <property type="match status" value="1"/>
</dbReference>
<organism evidence="1 2">
    <name type="scientific">Aeoliella straminimaris</name>
    <dbReference type="NCBI Taxonomy" id="2954799"/>
    <lineage>
        <taxon>Bacteria</taxon>
        <taxon>Pseudomonadati</taxon>
        <taxon>Planctomycetota</taxon>
        <taxon>Planctomycetia</taxon>
        <taxon>Pirellulales</taxon>
        <taxon>Lacipirellulaceae</taxon>
        <taxon>Aeoliella</taxon>
    </lineage>
</organism>
<dbReference type="CDD" id="cd02440">
    <property type="entry name" value="AdoMet_MTases"/>
    <property type="match status" value="1"/>
</dbReference>
<proteinExistence type="predicted"/>
<sequence length="359" mass="41466">MNLIDAAERRWLPDSVIRLGIRRLLGKRADLESNRAASLQSFVQTLRESPLAVHTEAANQQHYEERPQFFERVLGPRLKYSCCLYPTPDSTLAEAELAMLRLTCERAGLAGGQRILELGCGWGSLSLWMAEQYPTAEILAISNSHRQRQFIQARAEQLGIENLTVETANIIDYSPPGQFDRIVSVEMFEHLRNYELLFKRIATWLRPSGKLFAHVFCHRDEPYVFETDGKDDWMGRHFFTGGTMPSVDLFAQFDRHLRVAQQWQVDGMHYWRTCEHWLANLDSNWDELVSVLAEDLSTREAKVMLQRWRMFFMACGELFRFEGGKRWFVGHYLFEPQAVTSPSVASEQTAEPELVPQSS</sequence>
<protein>
    <submittedName>
        <fullName evidence="1">Cyclopropane-fatty-acyl-phospholipid synthase family protein</fullName>
    </submittedName>
</protein>
<reference evidence="1" key="1">
    <citation type="submission" date="2022-06" db="EMBL/GenBank/DDBJ databases">
        <title>Aeoliella straminimaris, a novel planctomycete from sediments.</title>
        <authorList>
            <person name="Vitorino I.R."/>
            <person name="Lage O.M."/>
        </authorList>
    </citation>
    <scope>NUCLEOTIDE SEQUENCE</scope>
    <source>
        <strain evidence="1">ICT_H6.2</strain>
    </source>
</reference>
<dbReference type="Pfam" id="PF02353">
    <property type="entry name" value="CMAS"/>
    <property type="match status" value="1"/>
</dbReference>
<evidence type="ECO:0000313" key="1">
    <source>
        <dbReference type="EMBL" id="MCO6042446.1"/>
    </source>
</evidence>
<keyword evidence="2" id="KW-1185">Reference proteome</keyword>
<dbReference type="InterPro" id="IPR029063">
    <property type="entry name" value="SAM-dependent_MTases_sf"/>
</dbReference>
<dbReference type="Proteomes" id="UP001155241">
    <property type="component" value="Unassembled WGS sequence"/>
</dbReference>
<gene>
    <name evidence="1" type="ORF">NG895_00865</name>
</gene>
<dbReference type="Gene3D" id="3.40.50.150">
    <property type="entry name" value="Vaccinia Virus protein VP39"/>
    <property type="match status" value="1"/>
</dbReference>
<dbReference type="PANTHER" id="PTHR43832:SF1">
    <property type="entry name" value="S-ADENOSYL-L-METHIONINE-DEPENDENT METHYLTRANSFERASES SUPERFAMILY PROTEIN"/>
    <property type="match status" value="1"/>
</dbReference>
<dbReference type="EMBL" id="JAMXLR010000003">
    <property type="protein sequence ID" value="MCO6042446.1"/>
    <property type="molecule type" value="Genomic_DNA"/>
</dbReference>
<dbReference type="RefSeq" id="WP_252850545.1">
    <property type="nucleotide sequence ID" value="NZ_JAMXLR010000003.1"/>
</dbReference>
<accession>A0A9X2JEA8</accession>
<dbReference type="SUPFAM" id="SSF53335">
    <property type="entry name" value="S-adenosyl-L-methionine-dependent methyltransferases"/>
    <property type="match status" value="1"/>
</dbReference>
<dbReference type="FunFam" id="3.40.50.150:FF:000554">
    <property type="entry name" value="Cation-transporting ATPase"/>
    <property type="match status" value="1"/>
</dbReference>
<comment type="caution">
    <text evidence="1">The sequence shown here is derived from an EMBL/GenBank/DDBJ whole genome shotgun (WGS) entry which is preliminary data.</text>
</comment>
<name>A0A9X2JEA8_9BACT</name>
<dbReference type="AlphaFoldDB" id="A0A9X2JEA8"/>